<dbReference type="GO" id="GO:0008381">
    <property type="term" value="F:mechanosensitive monoatomic ion channel activity"/>
    <property type="evidence" value="ECO:0007669"/>
    <property type="project" value="UniProtKB-UniRule"/>
</dbReference>
<organism evidence="11 12">
    <name type="scientific">Paenibacillus antri</name>
    <dbReference type="NCBI Taxonomy" id="2582848"/>
    <lineage>
        <taxon>Bacteria</taxon>
        <taxon>Bacillati</taxon>
        <taxon>Bacillota</taxon>
        <taxon>Bacilli</taxon>
        <taxon>Bacillales</taxon>
        <taxon>Paenibacillaceae</taxon>
        <taxon>Paenibacillus</taxon>
    </lineage>
</organism>
<dbReference type="Pfam" id="PF01741">
    <property type="entry name" value="MscL"/>
    <property type="match status" value="1"/>
</dbReference>
<keyword evidence="8 10" id="KW-0472">Membrane</keyword>
<feature type="transmembrane region" description="Helical" evidence="10">
    <location>
        <begin position="80"/>
        <end position="101"/>
    </location>
</feature>
<accession>A0A5R9G7D2</accession>
<proteinExistence type="inferred from homology"/>
<dbReference type="PANTHER" id="PTHR30266">
    <property type="entry name" value="MECHANOSENSITIVE CHANNEL MSCL"/>
    <property type="match status" value="1"/>
</dbReference>
<evidence type="ECO:0000256" key="1">
    <source>
        <dbReference type="ARBA" id="ARBA00004651"/>
    </source>
</evidence>
<protein>
    <recommendedName>
        <fullName evidence="10">Large-conductance mechanosensitive channel</fullName>
    </recommendedName>
</protein>
<keyword evidence="12" id="KW-1185">Reference proteome</keyword>
<evidence type="ECO:0000256" key="6">
    <source>
        <dbReference type="ARBA" id="ARBA00022989"/>
    </source>
</evidence>
<dbReference type="InterPro" id="IPR036019">
    <property type="entry name" value="MscL_channel"/>
</dbReference>
<evidence type="ECO:0000313" key="11">
    <source>
        <dbReference type="EMBL" id="TLS48643.1"/>
    </source>
</evidence>
<dbReference type="Gene3D" id="1.10.1200.120">
    <property type="entry name" value="Large-conductance mechanosensitive channel, MscL, domain 1"/>
    <property type="match status" value="1"/>
</dbReference>
<reference evidence="11 12" key="1">
    <citation type="submission" date="2019-05" db="EMBL/GenBank/DDBJ databases">
        <authorList>
            <person name="Narsing Rao M.P."/>
            <person name="Li W.J."/>
        </authorList>
    </citation>
    <scope>NUCLEOTIDE SEQUENCE [LARGE SCALE GENOMIC DNA]</scope>
    <source>
        <strain evidence="11 12">SYSU_K30003</strain>
    </source>
</reference>
<dbReference type="RefSeq" id="WP_138197913.1">
    <property type="nucleotide sequence ID" value="NZ_VCIW01000031.1"/>
</dbReference>
<keyword evidence="4 10" id="KW-1003">Cell membrane</keyword>
<evidence type="ECO:0000256" key="4">
    <source>
        <dbReference type="ARBA" id="ARBA00022475"/>
    </source>
</evidence>
<dbReference type="Proteomes" id="UP000309676">
    <property type="component" value="Unassembled WGS sequence"/>
</dbReference>
<feature type="transmembrane region" description="Helical" evidence="10">
    <location>
        <begin position="12"/>
        <end position="31"/>
    </location>
</feature>
<keyword evidence="7 10" id="KW-0406">Ion transport</keyword>
<dbReference type="EMBL" id="VCIW01000031">
    <property type="protein sequence ID" value="TLS48643.1"/>
    <property type="molecule type" value="Genomic_DNA"/>
</dbReference>
<keyword evidence="5 10" id="KW-0812">Transmembrane</keyword>
<evidence type="ECO:0000313" key="12">
    <source>
        <dbReference type="Proteomes" id="UP000309676"/>
    </source>
</evidence>
<sequence>MLKEFKEFAMKGNVVDLAVGVIIGGAFGKIVTSLVNDIVMPPIGLLLGGARYNDLFLALDGGKYATLEEAKAVGAPTLNYGLFLNTVLDFLIVAFTIFIVVRQINKMRKRRDSAVPAPEPSEKTCPECLSVVPILAKRCKHCTSELKA</sequence>
<evidence type="ECO:0000256" key="7">
    <source>
        <dbReference type="ARBA" id="ARBA00023065"/>
    </source>
</evidence>
<keyword evidence="9 10" id="KW-0407">Ion channel</keyword>
<dbReference type="HAMAP" id="MF_00115">
    <property type="entry name" value="MscL"/>
    <property type="match status" value="1"/>
</dbReference>
<dbReference type="NCBIfam" id="NF001843">
    <property type="entry name" value="PRK00567.1-4"/>
    <property type="match status" value="1"/>
</dbReference>
<keyword evidence="3 10" id="KW-0813">Transport</keyword>
<comment type="subcellular location">
    <subcellularLocation>
        <location evidence="1 10">Cell membrane</location>
        <topology evidence="1 10">Multi-pass membrane protein</topology>
    </subcellularLocation>
</comment>
<evidence type="ECO:0000256" key="5">
    <source>
        <dbReference type="ARBA" id="ARBA00022692"/>
    </source>
</evidence>
<evidence type="ECO:0000256" key="9">
    <source>
        <dbReference type="ARBA" id="ARBA00023303"/>
    </source>
</evidence>
<dbReference type="InterPro" id="IPR019823">
    <property type="entry name" value="Mechanosensitive_channel_CS"/>
</dbReference>
<keyword evidence="6 10" id="KW-1133">Transmembrane helix</keyword>
<dbReference type="PROSITE" id="PS01327">
    <property type="entry name" value="MSCL"/>
    <property type="match status" value="1"/>
</dbReference>
<comment type="function">
    <text evidence="10">Channel that opens in response to stretch forces in the membrane lipid bilayer. May participate in the regulation of osmotic pressure changes within the cell.</text>
</comment>
<evidence type="ECO:0000256" key="2">
    <source>
        <dbReference type="ARBA" id="ARBA00007254"/>
    </source>
</evidence>
<comment type="subunit">
    <text evidence="10">Homopentamer.</text>
</comment>
<dbReference type="PRINTS" id="PR01264">
    <property type="entry name" value="MECHCHANNEL"/>
</dbReference>
<dbReference type="GO" id="GO:0005886">
    <property type="term" value="C:plasma membrane"/>
    <property type="evidence" value="ECO:0007669"/>
    <property type="project" value="UniProtKB-SubCell"/>
</dbReference>
<evidence type="ECO:0000256" key="3">
    <source>
        <dbReference type="ARBA" id="ARBA00022448"/>
    </source>
</evidence>
<comment type="caution">
    <text evidence="11">The sequence shown here is derived from an EMBL/GenBank/DDBJ whole genome shotgun (WGS) entry which is preliminary data.</text>
</comment>
<dbReference type="NCBIfam" id="TIGR00220">
    <property type="entry name" value="mscL"/>
    <property type="match status" value="1"/>
</dbReference>
<dbReference type="OrthoDB" id="9810350at2"/>
<dbReference type="InterPro" id="IPR037673">
    <property type="entry name" value="MSC/AndL"/>
</dbReference>
<dbReference type="SUPFAM" id="SSF81330">
    <property type="entry name" value="Gated mechanosensitive channel"/>
    <property type="match status" value="1"/>
</dbReference>
<gene>
    <name evidence="10 11" type="primary">mscL</name>
    <name evidence="11" type="ORF">FE782_29345</name>
</gene>
<dbReference type="PANTHER" id="PTHR30266:SF2">
    <property type="entry name" value="LARGE-CONDUCTANCE MECHANOSENSITIVE CHANNEL"/>
    <property type="match status" value="1"/>
</dbReference>
<evidence type="ECO:0000256" key="10">
    <source>
        <dbReference type="HAMAP-Rule" id="MF_00115"/>
    </source>
</evidence>
<dbReference type="InterPro" id="IPR001185">
    <property type="entry name" value="MS_channel"/>
</dbReference>
<comment type="similarity">
    <text evidence="2 10">Belongs to the MscL family.</text>
</comment>
<evidence type="ECO:0000256" key="8">
    <source>
        <dbReference type="ARBA" id="ARBA00023136"/>
    </source>
</evidence>
<dbReference type="AlphaFoldDB" id="A0A5R9G7D2"/>
<name>A0A5R9G7D2_9BACL</name>